<dbReference type="PANTHER" id="PTHR42977:SF3">
    <property type="entry name" value="AB HYDROLASE-1 DOMAIN-CONTAINING PROTEIN"/>
    <property type="match status" value="1"/>
</dbReference>
<organism evidence="3 4">
    <name type="scientific">Mucilaginibacter agri</name>
    <dbReference type="NCBI Taxonomy" id="2695265"/>
    <lineage>
        <taxon>Bacteria</taxon>
        <taxon>Pseudomonadati</taxon>
        <taxon>Bacteroidota</taxon>
        <taxon>Sphingobacteriia</taxon>
        <taxon>Sphingobacteriales</taxon>
        <taxon>Sphingobacteriaceae</taxon>
        <taxon>Mucilaginibacter</taxon>
    </lineage>
</organism>
<keyword evidence="4" id="KW-1185">Reference proteome</keyword>
<keyword evidence="1 3" id="KW-0378">Hydrolase</keyword>
<evidence type="ECO:0000313" key="3">
    <source>
        <dbReference type="EMBL" id="NCD70848.1"/>
    </source>
</evidence>
<sequence>METANSTVSVAQGFDSTKVKYKTISIESQDIFYREAGSPDKPTLLLLHGFPTSSHMFRNLINALSGKYHLVAPDYPGFGNSSMPLVSEFEYTFDHLADIIDQFIKALGLTKYSLYTMDYGAPVGYRLAVRHPENVQALLIQNGNAYEDGLSPFWDKVKEFWANPDTAENIAFADTMVLPESTKWQYHTGVRDIAAIGPDAIALDQLGLDRPGNAAIQRALLYDYRTNPGEYPKWQAYFREYQPAALITWGKNDEIFPIEGAYAYQKDLKNTELHALNTGHFALEEDGDLIATLIDQFLAKNNIR</sequence>
<evidence type="ECO:0000259" key="2">
    <source>
        <dbReference type="Pfam" id="PF00561"/>
    </source>
</evidence>
<dbReference type="SUPFAM" id="SSF53474">
    <property type="entry name" value="alpha/beta-Hydrolases"/>
    <property type="match status" value="1"/>
</dbReference>
<reference evidence="3" key="2">
    <citation type="submission" date="2020-10" db="EMBL/GenBank/DDBJ databases">
        <title>Mucilaginibacter sp. nov., isolated from soil.</title>
        <authorList>
            <person name="Jeon C.O."/>
        </authorList>
    </citation>
    <scope>NUCLEOTIDE SEQUENCE</scope>
    <source>
        <strain evidence="3">R11</strain>
    </source>
</reference>
<dbReference type="Proteomes" id="UP000638732">
    <property type="component" value="Unassembled WGS sequence"/>
</dbReference>
<evidence type="ECO:0000313" key="4">
    <source>
        <dbReference type="Proteomes" id="UP000638732"/>
    </source>
</evidence>
<dbReference type="Gene3D" id="3.40.50.1820">
    <property type="entry name" value="alpha/beta hydrolase"/>
    <property type="match status" value="1"/>
</dbReference>
<comment type="caution">
    <text evidence="3">The sequence shown here is derived from an EMBL/GenBank/DDBJ whole genome shotgun (WGS) entry which is preliminary data.</text>
</comment>
<gene>
    <name evidence="3" type="ORF">GSY63_15900</name>
</gene>
<dbReference type="InterPro" id="IPR051340">
    <property type="entry name" value="Haloalkane_dehalogenase"/>
</dbReference>
<dbReference type="EMBL" id="WWEO01000043">
    <property type="protein sequence ID" value="NCD70848.1"/>
    <property type="molecule type" value="Genomic_DNA"/>
</dbReference>
<dbReference type="PANTHER" id="PTHR42977">
    <property type="entry name" value="HYDROLASE-RELATED"/>
    <property type="match status" value="1"/>
</dbReference>
<proteinExistence type="predicted"/>
<dbReference type="PRINTS" id="PR00111">
    <property type="entry name" value="ABHYDROLASE"/>
</dbReference>
<evidence type="ECO:0000256" key="1">
    <source>
        <dbReference type="ARBA" id="ARBA00022801"/>
    </source>
</evidence>
<dbReference type="GO" id="GO:0004301">
    <property type="term" value="F:epoxide hydrolase activity"/>
    <property type="evidence" value="ECO:0007669"/>
    <property type="project" value="TreeGrafter"/>
</dbReference>
<accession>A0A965ZGW8</accession>
<dbReference type="Pfam" id="PF00561">
    <property type="entry name" value="Abhydrolase_1"/>
    <property type="match status" value="1"/>
</dbReference>
<dbReference type="InterPro" id="IPR000073">
    <property type="entry name" value="AB_hydrolase_1"/>
</dbReference>
<dbReference type="RefSeq" id="WP_166586796.1">
    <property type="nucleotide sequence ID" value="NZ_WWEO01000043.1"/>
</dbReference>
<feature type="domain" description="AB hydrolase-1" evidence="2">
    <location>
        <begin position="42"/>
        <end position="162"/>
    </location>
</feature>
<dbReference type="InterPro" id="IPR029058">
    <property type="entry name" value="AB_hydrolase_fold"/>
</dbReference>
<name>A0A965ZGW8_9SPHI</name>
<reference evidence="3" key="1">
    <citation type="submission" date="2020-01" db="EMBL/GenBank/DDBJ databases">
        <authorList>
            <person name="Seo Y.L."/>
        </authorList>
    </citation>
    <scope>NUCLEOTIDE SEQUENCE</scope>
    <source>
        <strain evidence="3">R11</strain>
    </source>
</reference>
<dbReference type="AlphaFoldDB" id="A0A965ZGW8"/>
<protein>
    <submittedName>
        <fullName evidence="3">Alpha/beta fold hydrolase</fullName>
    </submittedName>
</protein>